<evidence type="ECO:0000259" key="2">
    <source>
        <dbReference type="Pfam" id="PF09992"/>
    </source>
</evidence>
<protein>
    <recommendedName>
        <fullName evidence="2">Phosphodiester glycosidase domain-containing protein</fullName>
    </recommendedName>
</protein>
<feature type="chain" id="PRO_5047521898" description="Phosphodiester glycosidase domain-containing protein" evidence="1">
    <location>
        <begin position="29"/>
        <end position="278"/>
    </location>
</feature>
<accession>A0ABQ3UI80</accession>
<dbReference type="RefSeq" id="WP_201369330.1">
    <property type="nucleotide sequence ID" value="NZ_BNJG01000001.1"/>
</dbReference>
<evidence type="ECO:0000313" key="4">
    <source>
        <dbReference type="Proteomes" id="UP000654345"/>
    </source>
</evidence>
<dbReference type="Pfam" id="PF09992">
    <property type="entry name" value="NAGPA"/>
    <property type="match status" value="1"/>
</dbReference>
<keyword evidence="4" id="KW-1185">Reference proteome</keyword>
<dbReference type="PANTHER" id="PTHR40446:SF2">
    <property type="entry name" value="N-ACETYLGLUCOSAMINE-1-PHOSPHODIESTER ALPHA-N-ACETYLGLUCOSAMINIDASE"/>
    <property type="match status" value="1"/>
</dbReference>
<dbReference type="Proteomes" id="UP000654345">
    <property type="component" value="Unassembled WGS sequence"/>
</dbReference>
<dbReference type="PANTHER" id="PTHR40446">
    <property type="entry name" value="N-ACETYLGLUCOSAMINE-1-PHOSPHODIESTER ALPHA-N-ACETYLGLUCOSAMINIDASE"/>
    <property type="match status" value="1"/>
</dbReference>
<sequence>MPAARHTLLLTCVLALLGSLLMACSALPNISVNGTPITNSQDSANGSDQQLNVWQTVSPGIELRYERWKGPSTNEDTMVIVRMNPAQIHLSVHYQPTQPLSVREWTKETGAHVLINGGYFDNNNHPTGLLVSNGEVHGQSYSAFGGMLSVDGQGNIRLRSLSAHPYDPDNEQLQQATQSSPMMIENGQRTQFNANGATERRTIVAQDKQGRLLFIISSGVSFSLDETADLLASSDLSLQTALNLDGGASTGIYVKDSANNEKVTIDAITALPIVIAVK</sequence>
<proteinExistence type="predicted"/>
<evidence type="ECO:0000256" key="1">
    <source>
        <dbReference type="SAM" id="SignalP"/>
    </source>
</evidence>
<keyword evidence="1" id="KW-0732">Signal</keyword>
<name>A0ABQ3UI80_9CHLR</name>
<evidence type="ECO:0000313" key="3">
    <source>
        <dbReference type="EMBL" id="GHO52421.1"/>
    </source>
</evidence>
<feature type="signal peptide" evidence="1">
    <location>
        <begin position="1"/>
        <end position="28"/>
    </location>
</feature>
<reference evidence="3 4" key="1">
    <citation type="journal article" date="2021" name="Int. J. Syst. Evol. Microbiol.">
        <title>Reticulibacter mediterranei gen. nov., sp. nov., within the new family Reticulibacteraceae fam. nov., and Ktedonospora formicarum gen. nov., sp. nov., Ktedonobacter robiniae sp. nov., Dictyobacter formicarum sp. nov. and Dictyobacter arantiisoli sp. nov., belonging to the class Ktedonobacteria.</title>
        <authorList>
            <person name="Yabe S."/>
            <person name="Zheng Y."/>
            <person name="Wang C.M."/>
            <person name="Sakai Y."/>
            <person name="Abe K."/>
            <person name="Yokota A."/>
            <person name="Donadio S."/>
            <person name="Cavaletti L."/>
            <person name="Monciardini P."/>
        </authorList>
    </citation>
    <scope>NUCLEOTIDE SEQUENCE [LARGE SCALE GENOMIC DNA]</scope>
    <source>
        <strain evidence="3 4">SOSP1-30</strain>
    </source>
</reference>
<dbReference type="EMBL" id="BNJG01000001">
    <property type="protein sequence ID" value="GHO52421.1"/>
    <property type="molecule type" value="Genomic_DNA"/>
</dbReference>
<organism evidence="3 4">
    <name type="scientific">Ktedonobacter robiniae</name>
    <dbReference type="NCBI Taxonomy" id="2778365"/>
    <lineage>
        <taxon>Bacteria</taxon>
        <taxon>Bacillati</taxon>
        <taxon>Chloroflexota</taxon>
        <taxon>Ktedonobacteria</taxon>
        <taxon>Ktedonobacterales</taxon>
        <taxon>Ktedonobacteraceae</taxon>
        <taxon>Ktedonobacter</taxon>
    </lineage>
</organism>
<dbReference type="PROSITE" id="PS51257">
    <property type="entry name" value="PROKAR_LIPOPROTEIN"/>
    <property type="match status" value="1"/>
</dbReference>
<comment type="caution">
    <text evidence="3">The sequence shown here is derived from an EMBL/GenBank/DDBJ whole genome shotgun (WGS) entry which is preliminary data.</text>
</comment>
<gene>
    <name evidence="3" type="ORF">KSB_08960</name>
</gene>
<feature type="domain" description="Phosphodiester glycosidase" evidence="2">
    <location>
        <begin position="110"/>
        <end position="262"/>
    </location>
</feature>
<dbReference type="InterPro" id="IPR018711">
    <property type="entry name" value="NAGPA"/>
</dbReference>